<dbReference type="InterPro" id="IPR047817">
    <property type="entry name" value="ABC2_TM_bact-type"/>
</dbReference>
<evidence type="ECO:0000256" key="3">
    <source>
        <dbReference type="ARBA" id="ARBA00022692"/>
    </source>
</evidence>
<feature type="transmembrane region" description="Helical" evidence="6">
    <location>
        <begin position="105"/>
        <end position="132"/>
    </location>
</feature>
<dbReference type="PANTHER" id="PTHR43332:SF2">
    <property type="entry name" value="INNER MEMBRANE TRANSPORT PERMEASE YADH"/>
    <property type="match status" value="1"/>
</dbReference>
<keyword evidence="3 6" id="KW-0812">Transmembrane</keyword>
<dbReference type="InterPro" id="IPR013525">
    <property type="entry name" value="ABC2_TM"/>
</dbReference>
<keyword evidence="5 6" id="KW-0472">Membrane</keyword>
<feature type="transmembrane region" description="Helical" evidence="6">
    <location>
        <begin position="28"/>
        <end position="46"/>
    </location>
</feature>
<feature type="domain" description="ABC transmembrane type-2" evidence="7">
    <location>
        <begin position="26"/>
        <end position="251"/>
    </location>
</feature>
<evidence type="ECO:0000256" key="1">
    <source>
        <dbReference type="ARBA" id="ARBA00004141"/>
    </source>
</evidence>
<dbReference type="PRINTS" id="PR00164">
    <property type="entry name" value="ABC2TRNSPORT"/>
</dbReference>
<dbReference type="Pfam" id="PF01061">
    <property type="entry name" value="ABC2_membrane"/>
    <property type="match status" value="1"/>
</dbReference>
<name>A0ABX3A0B0_9GAMM</name>
<evidence type="ECO:0000256" key="5">
    <source>
        <dbReference type="ARBA" id="ARBA00023136"/>
    </source>
</evidence>
<evidence type="ECO:0000259" key="7">
    <source>
        <dbReference type="PROSITE" id="PS51012"/>
    </source>
</evidence>
<dbReference type="EMBL" id="MDTU01000001">
    <property type="protein sequence ID" value="ODN42223.1"/>
    <property type="molecule type" value="Genomic_DNA"/>
</dbReference>
<evidence type="ECO:0000256" key="4">
    <source>
        <dbReference type="ARBA" id="ARBA00022989"/>
    </source>
</evidence>
<evidence type="ECO:0000313" key="9">
    <source>
        <dbReference type="Proteomes" id="UP000094329"/>
    </source>
</evidence>
<dbReference type="PROSITE" id="PS51012">
    <property type="entry name" value="ABC_TM2"/>
    <property type="match status" value="1"/>
</dbReference>
<keyword evidence="9" id="KW-1185">Reference proteome</keyword>
<dbReference type="RefSeq" id="WP_069312021.1">
    <property type="nucleotide sequence ID" value="NZ_MDTU01000001.1"/>
</dbReference>
<feature type="transmembrane region" description="Helical" evidence="6">
    <location>
        <begin position="171"/>
        <end position="191"/>
    </location>
</feature>
<dbReference type="Proteomes" id="UP000094329">
    <property type="component" value="Unassembled WGS sequence"/>
</dbReference>
<dbReference type="InterPro" id="IPR000412">
    <property type="entry name" value="ABC_2_transport"/>
</dbReference>
<reference evidence="8 9" key="1">
    <citation type="submission" date="2016-08" db="EMBL/GenBank/DDBJ databases">
        <title>Draft genome sequence of Candidatus Piscirickettsia litoralis, from seawater.</title>
        <authorList>
            <person name="Wan X."/>
            <person name="Lee A.J."/>
            <person name="Hou S."/>
            <person name="Donachie S.P."/>
        </authorList>
    </citation>
    <scope>NUCLEOTIDE SEQUENCE [LARGE SCALE GENOMIC DNA]</scope>
    <source>
        <strain evidence="8 9">Y2</strain>
    </source>
</reference>
<comment type="caution">
    <text evidence="8">The sequence shown here is derived from an EMBL/GenBank/DDBJ whole genome shotgun (WGS) entry which is preliminary data.</text>
</comment>
<evidence type="ECO:0000313" key="8">
    <source>
        <dbReference type="EMBL" id="ODN42223.1"/>
    </source>
</evidence>
<evidence type="ECO:0000256" key="2">
    <source>
        <dbReference type="ARBA" id="ARBA00007783"/>
    </source>
</evidence>
<evidence type="ECO:0000256" key="6">
    <source>
        <dbReference type="RuleBase" id="RU361157"/>
    </source>
</evidence>
<keyword evidence="6" id="KW-1003">Cell membrane</keyword>
<feature type="transmembrane region" description="Helical" evidence="6">
    <location>
        <begin position="58"/>
        <end position="85"/>
    </location>
</feature>
<comment type="subcellular location">
    <subcellularLocation>
        <location evidence="6">Cell inner membrane</location>
        <topology evidence="6">Multi-pass membrane protein</topology>
    </subcellularLocation>
    <subcellularLocation>
        <location evidence="1">Membrane</location>
        <topology evidence="1">Multi-pass membrane protein</topology>
    </subcellularLocation>
</comment>
<organism evidence="8 9">
    <name type="scientific">Piscirickettsia litoralis</name>
    <dbReference type="NCBI Taxonomy" id="1891921"/>
    <lineage>
        <taxon>Bacteria</taxon>
        <taxon>Pseudomonadati</taxon>
        <taxon>Pseudomonadota</taxon>
        <taxon>Gammaproteobacteria</taxon>
        <taxon>Thiotrichales</taxon>
        <taxon>Piscirickettsiaceae</taxon>
        <taxon>Piscirickettsia</taxon>
    </lineage>
</organism>
<protein>
    <recommendedName>
        <fullName evidence="6">Transport permease protein</fullName>
    </recommendedName>
</protein>
<dbReference type="PIRSF" id="PIRSF006648">
    <property type="entry name" value="DrrB"/>
    <property type="match status" value="1"/>
</dbReference>
<accession>A0ABX3A0B0</accession>
<proteinExistence type="inferred from homology"/>
<dbReference type="PANTHER" id="PTHR43332">
    <property type="entry name" value="INNER MEMBRANE TRANSPORT PERMEASE YADH-RELATED"/>
    <property type="match status" value="1"/>
</dbReference>
<dbReference type="InterPro" id="IPR052522">
    <property type="entry name" value="ABC-2_transport_permease"/>
</dbReference>
<gene>
    <name evidence="8" type="ORF">BGC07_03820</name>
</gene>
<keyword evidence="4 6" id="KW-1133">Transmembrane helix</keyword>
<feature type="transmembrane region" description="Helical" evidence="6">
    <location>
        <begin position="139"/>
        <end position="159"/>
    </location>
</feature>
<dbReference type="NCBIfam" id="NF011648">
    <property type="entry name" value="PRK15066.1"/>
    <property type="match status" value="1"/>
</dbReference>
<keyword evidence="6" id="KW-0813">Transport</keyword>
<sequence length="256" mass="28621">MSRKILVGLYGLTVREVNRFLRIWPQTFVPSLITSVLYFLIFGQVIGQRIGSMAGMNYMLFIVPGLIMMAVINSAYSNVVSSVYISRYSRFIEEILVSPLPSWSIIIGYASGGILRGVLIGFLVAMVSLIFVRFDIAHPLFALFSLLLCSTLFSFAGFINGILARRFDDTSIVTTFLLTPLIYLGGVFYSIKALPLFWQRVSLFNPIHYIIDLFRYALLGVSTTPISLSLSAVVGFTLLLFLIAWYCLYKGIGVRA</sequence>
<feature type="transmembrane region" description="Helical" evidence="6">
    <location>
        <begin position="228"/>
        <end position="249"/>
    </location>
</feature>
<comment type="similarity">
    <text evidence="2 6">Belongs to the ABC-2 integral membrane protein family.</text>
</comment>